<comment type="caution">
    <text evidence="7">The sequence shown here is derived from an EMBL/GenBank/DDBJ whole genome shotgun (WGS) entry which is preliminary data.</text>
</comment>
<feature type="transmembrane region" description="Helical" evidence="6">
    <location>
        <begin position="402"/>
        <end position="423"/>
    </location>
</feature>
<evidence type="ECO:0000256" key="1">
    <source>
        <dbReference type="ARBA" id="ARBA00004651"/>
    </source>
</evidence>
<keyword evidence="2" id="KW-1003">Cell membrane</keyword>
<proteinExistence type="predicted"/>
<evidence type="ECO:0000256" key="6">
    <source>
        <dbReference type="SAM" id="Phobius"/>
    </source>
</evidence>
<dbReference type="RefSeq" id="WP_326454630.1">
    <property type="nucleotide sequence ID" value="NZ_JAYMFH010000006.1"/>
</dbReference>
<evidence type="ECO:0000313" key="7">
    <source>
        <dbReference type="EMBL" id="MEC4294911.1"/>
    </source>
</evidence>
<feature type="transmembrane region" description="Helical" evidence="6">
    <location>
        <begin position="143"/>
        <end position="161"/>
    </location>
</feature>
<organism evidence="7 8">
    <name type="scientific">Adlercreutzia shanghongiae</name>
    <dbReference type="NCBI Taxonomy" id="3111773"/>
    <lineage>
        <taxon>Bacteria</taxon>
        <taxon>Bacillati</taxon>
        <taxon>Actinomycetota</taxon>
        <taxon>Coriobacteriia</taxon>
        <taxon>Eggerthellales</taxon>
        <taxon>Eggerthellaceae</taxon>
        <taxon>Adlercreutzia</taxon>
    </lineage>
</organism>
<feature type="transmembrane region" description="Helical" evidence="6">
    <location>
        <begin position="56"/>
        <end position="76"/>
    </location>
</feature>
<feature type="transmembrane region" description="Helical" evidence="6">
    <location>
        <begin position="173"/>
        <end position="195"/>
    </location>
</feature>
<gene>
    <name evidence="7" type="ORF">VJ920_06285</name>
</gene>
<feature type="transmembrane region" description="Helical" evidence="6">
    <location>
        <begin position="286"/>
        <end position="305"/>
    </location>
</feature>
<dbReference type="InterPro" id="IPR002293">
    <property type="entry name" value="AA/rel_permease1"/>
</dbReference>
<feature type="transmembrane region" description="Helical" evidence="6">
    <location>
        <begin position="106"/>
        <end position="127"/>
    </location>
</feature>
<evidence type="ECO:0000256" key="2">
    <source>
        <dbReference type="ARBA" id="ARBA00022475"/>
    </source>
</evidence>
<dbReference type="Gene3D" id="1.20.1740.10">
    <property type="entry name" value="Amino acid/polyamine transporter I"/>
    <property type="match status" value="1"/>
</dbReference>
<dbReference type="PANTHER" id="PTHR42770">
    <property type="entry name" value="AMINO ACID TRANSPORTER-RELATED"/>
    <property type="match status" value="1"/>
</dbReference>
<feature type="transmembrane region" description="Helical" evidence="6">
    <location>
        <begin position="207"/>
        <end position="224"/>
    </location>
</feature>
<keyword evidence="3 6" id="KW-0812">Transmembrane</keyword>
<feature type="transmembrane region" description="Helical" evidence="6">
    <location>
        <begin position="368"/>
        <end position="390"/>
    </location>
</feature>
<evidence type="ECO:0000313" key="8">
    <source>
        <dbReference type="Proteomes" id="UP001343724"/>
    </source>
</evidence>
<dbReference type="PIRSF" id="PIRSF006060">
    <property type="entry name" value="AA_transporter"/>
    <property type="match status" value="1"/>
</dbReference>
<evidence type="ECO:0000256" key="4">
    <source>
        <dbReference type="ARBA" id="ARBA00022989"/>
    </source>
</evidence>
<sequence>MSAPCESPEGLDPATAQPALRRQFGLREAVTITVGTVIGVGLFTTGGNIVGLMGPAVIVATLVAMLVSIYPALLYAEMGAALPYAGGTYQYAGLGLGRPLGMLAGWNFIISLVAVTGGEALAFAYYFKTIFLAFGVELPLPDVALACLALLLFIVTNVAGVKMTGRLQNGFMFFFWGVAAIWFITMIPNVSLPTFVTTPTFLGSMDAFGFIAAVAMIWWCFAGFETCCGMGEEIRYPSINIPRALKLAPFIIFAVNGAFQWFLVGITPIDAIPALADAAAPYADAMISAGILGFPLALLALGVAFGGDFSTLNASIAVPPRYLFTMARDGAMPKIFAKVHPRFRTPYVAIIALGALSILLVATSTLDFIASLSLFADLFYYIIGIAAALGLRRRMPDLARPFRVPGVAVGVPVSIVIYAVMMSQLGTEPLVVGALWCALGLVVFYICQARYGKPAPVSVAEALPGADELPDAAEAASMDREYRIWKIVVAAACAVVALLYIVPMLIG</sequence>
<dbReference type="InterPro" id="IPR050367">
    <property type="entry name" value="APC_superfamily"/>
</dbReference>
<keyword evidence="5 6" id="KW-0472">Membrane</keyword>
<dbReference type="PANTHER" id="PTHR42770:SF7">
    <property type="entry name" value="MEMBRANE PROTEIN"/>
    <property type="match status" value="1"/>
</dbReference>
<feature type="transmembrane region" description="Helical" evidence="6">
    <location>
        <begin position="487"/>
        <end position="506"/>
    </location>
</feature>
<dbReference type="EMBL" id="JAYMFH010000006">
    <property type="protein sequence ID" value="MEC4294911.1"/>
    <property type="molecule type" value="Genomic_DNA"/>
</dbReference>
<reference evidence="7 8" key="1">
    <citation type="submission" date="2024-01" db="EMBL/GenBank/DDBJ databases">
        <title>novel species in genus Adlercreutzia.</title>
        <authorList>
            <person name="Liu X."/>
        </authorList>
    </citation>
    <scope>NUCLEOTIDE SEQUENCE [LARGE SCALE GENOMIC DNA]</scope>
    <source>
        <strain evidence="7 8">R22</strain>
    </source>
</reference>
<comment type="subcellular location">
    <subcellularLocation>
        <location evidence="1">Cell membrane</location>
        <topology evidence="1">Multi-pass membrane protein</topology>
    </subcellularLocation>
</comment>
<evidence type="ECO:0000256" key="5">
    <source>
        <dbReference type="ARBA" id="ARBA00023136"/>
    </source>
</evidence>
<name>A0ABU6IYH6_9ACTN</name>
<accession>A0ABU6IYH6</accession>
<keyword evidence="8" id="KW-1185">Reference proteome</keyword>
<feature type="transmembrane region" description="Helical" evidence="6">
    <location>
        <begin position="345"/>
        <end position="362"/>
    </location>
</feature>
<evidence type="ECO:0000256" key="3">
    <source>
        <dbReference type="ARBA" id="ARBA00022692"/>
    </source>
</evidence>
<keyword evidence="4 6" id="KW-1133">Transmembrane helix</keyword>
<dbReference type="Pfam" id="PF13520">
    <property type="entry name" value="AA_permease_2"/>
    <property type="match status" value="1"/>
</dbReference>
<feature type="transmembrane region" description="Helical" evidence="6">
    <location>
        <begin position="245"/>
        <end position="266"/>
    </location>
</feature>
<feature type="transmembrane region" description="Helical" evidence="6">
    <location>
        <begin position="429"/>
        <end position="447"/>
    </location>
</feature>
<dbReference type="Proteomes" id="UP001343724">
    <property type="component" value="Unassembled WGS sequence"/>
</dbReference>
<protein>
    <submittedName>
        <fullName evidence="7">Amino acid permease</fullName>
    </submittedName>
</protein>
<feature type="transmembrane region" description="Helical" evidence="6">
    <location>
        <begin position="29"/>
        <end position="50"/>
    </location>
</feature>